<reference evidence="2" key="1">
    <citation type="submission" date="2023-03" db="EMBL/GenBank/DDBJ databases">
        <authorList>
            <person name="Barcik Weissman S.N."/>
            <person name="Chang S."/>
            <person name="Chen D.A."/>
            <person name="Chew B."/>
            <person name="De Jesus J.L."/>
            <person name="Han M.T."/>
            <person name="Hsu T.-Y."/>
            <person name="Rivera W."/>
            <person name="Vu T.L."/>
            <person name="Garza D.R."/>
            <person name="Stephenson J.C."/>
            <person name="Zorawik M."/>
            <person name="Reddi K."/>
            <person name="Freise A.C."/>
            <person name="Furlong K.P."/>
            <person name="Rudner A.D."/>
            <person name="Beyer A.R."/>
            <person name="Chong R.A."/>
            <person name="Edgington N.P."/>
            <person name="Garcia Costas A.M."/>
            <person name="Gibb B.P."/>
            <person name="Klyczek K.K."/>
            <person name="Swerdlow S.J."/>
            <person name="Russell D.A."/>
            <person name="Jacobs-Sera D."/>
            <person name="Hatfull G.F."/>
        </authorList>
    </citation>
    <scope>NUCLEOTIDE SEQUENCE</scope>
</reference>
<proteinExistence type="predicted"/>
<protein>
    <submittedName>
        <fullName evidence="2">Uncharacterized protein</fullName>
    </submittedName>
</protein>
<evidence type="ECO:0000256" key="1">
    <source>
        <dbReference type="SAM" id="MobiDB-lite"/>
    </source>
</evidence>
<evidence type="ECO:0000313" key="2">
    <source>
        <dbReference type="EMBL" id="WGH21409.1"/>
    </source>
</evidence>
<evidence type="ECO:0000313" key="3">
    <source>
        <dbReference type="Proteomes" id="UP001240749"/>
    </source>
</evidence>
<feature type="region of interest" description="Disordered" evidence="1">
    <location>
        <begin position="261"/>
        <end position="286"/>
    </location>
</feature>
<feature type="compositionally biased region" description="Basic and acidic residues" evidence="1">
    <location>
        <begin position="277"/>
        <end position="286"/>
    </location>
</feature>
<sequence>MSPADDASMFAHEDEFGDKLGIRRATRSGVLTDDTAYLWTQDGYGGDSPGVFLPRAKAIAAARALLAASGARARVVEDTGWDEWLGTLYGVPAKPVPLAFRQPEPRTFHGIIDSLGTWRPSLAPLVTLPSTTISIPKEAPVATTPDDYAHTDEDGDVLNIEAYENEAMAFLNAGRGVNVAKDAAPEVALALLDRSGWAEGTPAIGSNEADVNMARFYLKKVVRRLGVTAEEKAAAEALDKEALALYSAAHGRPETLATWSSMTDDATRERWRRAATKAREMREEAK</sequence>
<name>A0AA49ET96_9CAUD</name>
<gene>
    <name evidence="2" type="primary">60</name>
    <name evidence="2" type="ORF">SEA_EMOTION_60</name>
</gene>
<dbReference type="EMBL" id="OQ709216">
    <property type="protein sequence ID" value="WGH21409.1"/>
    <property type="molecule type" value="Genomic_DNA"/>
</dbReference>
<accession>A0AA49ET96</accession>
<organism evidence="2 3">
    <name type="scientific">Arthrobacter phage Emotion</name>
    <dbReference type="NCBI Taxonomy" id="3038361"/>
    <lineage>
        <taxon>Viruses</taxon>
        <taxon>Duplodnaviria</taxon>
        <taxon>Heunggongvirae</taxon>
        <taxon>Uroviricota</taxon>
        <taxon>Caudoviricetes</taxon>
        <taxon>Casidaviridae</taxon>
        <taxon>Emotionvirus</taxon>
        <taxon>Emotionvirus emotion</taxon>
    </lineage>
</organism>
<keyword evidence="3" id="KW-1185">Reference proteome</keyword>
<dbReference type="Proteomes" id="UP001240749">
    <property type="component" value="Segment"/>
</dbReference>